<evidence type="ECO:0000256" key="1">
    <source>
        <dbReference type="SAM" id="MobiDB-lite"/>
    </source>
</evidence>
<proteinExistence type="predicted"/>
<evidence type="ECO:0000313" key="3">
    <source>
        <dbReference type="Proteomes" id="UP000059188"/>
    </source>
</evidence>
<feature type="region of interest" description="Disordered" evidence="1">
    <location>
        <begin position="32"/>
        <end position="56"/>
    </location>
</feature>
<name>A0A0B7F9W4_THACB</name>
<dbReference type="Proteomes" id="UP000059188">
    <property type="component" value="Unassembled WGS sequence"/>
</dbReference>
<dbReference type="EMBL" id="LN679115">
    <property type="protein sequence ID" value="CEL54340.1"/>
    <property type="molecule type" value="Genomic_DNA"/>
</dbReference>
<keyword evidence="3" id="KW-1185">Reference proteome</keyword>
<reference evidence="2 3" key="1">
    <citation type="submission" date="2014-11" db="EMBL/GenBank/DDBJ databases">
        <authorList>
            <person name="Wibberg Daniel"/>
        </authorList>
    </citation>
    <scope>NUCLEOTIDE SEQUENCE [LARGE SCALE GENOMIC DNA]</scope>
    <source>
        <strain evidence="2">Rhizoctonia solani AG1-IB 7/3/14</strain>
    </source>
</reference>
<dbReference type="AlphaFoldDB" id="A0A0B7F9W4"/>
<protein>
    <submittedName>
        <fullName evidence="2">Uncharacterized protein</fullName>
    </submittedName>
</protein>
<organism evidence="2 3">
    <name type="scientific">Thanatephorus cucumeris (strain AG1-IB / isolate 7/3/14)</name>
    <name type="common">Lettuce bottom rot fungus</name>
    <name type="synonym">Rhizoctonia solani</name>
    <dbReference type="NCBI Taxonomy" id="1108050"/>
    <lineage>
        <taxon>Eukaryota</taxon>
        <taxon>Fungi</taxon>
        <taxon>Dikarya</taxon>
        <taxon>Basidiomycota</taxon>
        <taxon>Agaricomycotina</taxon>
        <taxon>Agaricomycetes</taxon>
        <taxon>Cantharellales</taxon>
        <taxon>Ceratobasidiaceae</taxon>
        <taxon>Rhizoctonia</taxon>
        <taxon>Rhizoctonia solani AG-1</taxon>
    </lineage>
</organism>
<evidence type="ECO:0000313" key="2">
    <source>
        <dbReference type="EMBL" id="CEL54340.1"/>
    </source>
</evidence>
<sequence length="87" mass="10057">MRYLTKGGGPRSRDPSFLLLYISILRENRSYMRTRQTAREKQKKPGTVTKDTHVSPSDSIPFYDFETAYHARGSYLSSYFSAPTHHP</sequence>
<accession>A0A0B7F9W4</accession>
<gene>
    <name evidence="2" type="ORF">RSOLAG1IB_06990</name>
</gene>